<dbReference type="Proteomes" id="UP000003963">
    <property type="component" value="Unassembled WGS sequence"/>
</dbReference>
<sequence length="65" mass="7567">MVFPSERINESSTCPLCLHYEALREEAEQAGDYSRATDYEVLRRRHPDHTVHIRRTPTNPGERTA</sequence>
<evidence type="ECO:0000313" key="1">
    <source>
        <dbReference type="EMBL" id="EFL23064.1"/>
    </source>
</evidence>
<dbReference type="OrthoDB" id="4315076at2"/>
<organism evidence="1 2">
    <name type="scientific">Streptomyces himastatinicus ATCC 53653</name>
    <dbReference type="NCBI Taxonomy" id="457427"/>
    <lineage>
        <taxon>Bacteria</taxon>
        <taxon>Bacillati</taxon>
        <taxon>Actinomycetota</taxon>
        <taxon>Actinomycetes</taxon>
        <taxon>Kitasatosporales</taxon>
        <taxon>Streptomycetaceae</taxon>
        <taxon>Streptomyces</taxon>
        <taxon>Streptomyces violaceusniger group</taxon>
    </lineage>
</organism>
<dbReference type="RefSeq" id="WP_009714883.1">
    <property type="nucleotide sequence ID" value="NZ_GG657754.1"/>
</dbReference>
<dbReference type="HOGENOM" id="CLU_2847956_0_0_11"/>
<name>D9WCY5_9ACTN</name>
<gene>
    <name evidence="1" type="ORF">SSOG_02778</name>
</gene>
<dbReference type="EMBL" id="GG657754">
    <property type="protein sequence ID" value="EFL23064.1"/>
    <property type="molecule type" value="Genomic_DNA"/>
</dbReference>
<accession>D9WCY5</accession>
<evidence type="ECO:0000313" key="2">
    <source>
        <dbReference type="Proteomes" id="UP000003963"/>
    </source>
</evidence>
<proteinExistence type="predicted"/>
<dbReference type="AlphaFoldDB" id="D9WCY5"/>
<dbReference type="STRING" id="457427.SSOG_02778"/>
<reference evidence="1 2" key="1">
    <citation type="submission" date="2009-02" db="EMBL/GenBank/DDBJ databases">
        <title>Annotation of Streptomyces hygroscopicus strain ATCC 53653.</title>
        <authorList>
            <consortium name="The Broad Institute Genome Sequencing Platform"/>
            <consortium name="Broad Institute Microbial Sequencing Center"/>
            <person name="Fischbach M."/>
            <person name="Godfrey P."/>
            <person name="Ward D."/>
            <person name="Young S."/>
            <person name="Zeng Q."/>
            <person name="Koehrsen M."/>
            <person name="Alvarado L."/>
            <person name="Berlin A.M."/>
            <person name="Bochicchio J."/>
            <person name="Borenstein D."/>
            <person name="Chapman S.B."/>
            <person name="Chen Z."/>
            <person name="Engels R."/>
            <person name="Freedman E."/>
            <person name="Gellesch M."/>
            <person name="Goldberg J."/>
            <person name="Griggs A."/>
            <person name="Gujja S."/>
            <person name="Heilman E.R."/>
            <person name="Heiman D.I."/>
            <person name="Hepburn T.A."/>
            <person name="Howarth C."/>
            <person name="Jen D."/>
            <person name="Larson L."/>
            <person name="Lewis B."/>
            <person name="Mehta T."/>
            <person name="Park D."/>
            <person name="Pearson M."/>
            <person name="Richards J."/>
            <person name="Roberts A."/>
            <person name="Saif S."/>
            <person name="Shea T.D."/>
            <person name="Shenoy N."/>
            <person name="Sisk P."/>
            <person name="Stolte C."/>
            <person name="Sykes S.N."/>
            <person name="Thomson T."/>
            <person name="Walk T."/>
            <person name="White J."/>
            <person name="Yandava C."/>
            <person name="Straight P."/>
            <person name="Clardy J."/>
            <person name="Hung D."/>
            <person name="Kolter R."/>
            <person name="Mekalanos J."/>
            <person name="Walker S."/>
            <person name="Walsh C.T."/>
            <person name="Wieland-Brown L.C."/>
            <person name="Haas B."/>
            <person name="Nusbaum C."/>
            <person name="Birren B."/>
        </authorList>
    </citation>
    <scope>NUCLEOTIDE SEQUENCE [LARGE SCALE GENOMIC DNA]</scope>
    <source>
        <strain evidence="1 2">ATCC 53653</strain>
    </source>
</reference>
<protein>
    <submittedName>
        <fullName evidence="1">Uncharacterized protein</fullName>
    </submittedName>
</protein>
<keyword evidence="2" id="KW-1185">Reference proteome</keyword>